<organism evidence="3">
    <name type="scientific">Pyrenophora teres f. teres (strain 0-1)</name>
    <name type="common">Barley net blotch fungus</name>
    <name type="synonym">Drechslera teres f. teres</name>
    <dbReference type="NCBI Taxonomy" id="861557"/>
    <lineage>
        <taxon>Eukaryota</taxon>
        <taxon>Fungi</taxon>
        <taxon>Dikarya</taxon>
        <taxon>Ascomycota</taxon>
        <taxon>Pezizomycotina</taxon>
        <taxon>Dothideomycetes</taxon>
        <taxon>Pleosporomycetidae</taxon>
        <taxon>Pleosporales</taxon>
        <taxon>Pleosporineae</taxon>
        <taxon>Pleosporaceae</taxon>
        <taxon>Pyrenophora</taxon>
    </lineage>
</organism>
<dbReference type="AlphaFoldDB" id="E3RVP8"/>
<dbReference type="Proteomes" id="UP000001067">
    <property type="component" value="Unassembled WGS sequence"/>
</dbReference>
<accession>E3RVP8</accession>
<dbReference type="HOGENOM" id="CLU_060372_0_1_1"/>
<dbReference type="InterPro" id="IPR004843">
    <property type="entry name" value="Calcineurin-like_PHP"/>
</dbReference>
<reference evidence="2 3" key="1">
    <citation type="journal article" date="2010" name="Genome Biol.">
        <title>A first genome assembly of the barley fungal pathogen Pyrenophora teres f. teres.</title>
        <authorList>
            <person name="Ellwood S.R."/>
            <person name="Liu Z."/>
            <person name="Syme R.A."/>
            <person name="Lai Z."/>
            <person name="Hane J.K."/>
            <person name="Keiper F."/>
            <person name="Moffat C.S."/>
            <person name="Oliver R.P."/>
            <person name="Friesen T.L."/>
        </authorList>
    </citation>
    <scope>NUCLEOTIDE SEQUENCE [LARGE SCALE GENOMIC DNA]</scope>
    <source>
        <strain evidence="2 3">0-1</strain>
    </source>
</reference>
<dbReference type="GO" id="GO:0016787">
    <property type="term" value="F:hydrolase activity"/>
    <property type="evidence" value="ECO:0007669"/>
    <property type="project" value="InterPro"/>
</dbReference>
<dbReference type="KEGG" id="pte:PTT_13276"/>
<gene>
    <name evidence="2" type="ORF">PTT_13276</name>
</gene>
<name>E3RVP8_PYRTT</name>
<protein>
    <recommendedName>
        <fullName evidence="1">Calcineurin-like phosphoesterase domain-containing protein</fullName>
    </recommendedName>
</protein>
<dbReference type="EMBL" id="GL535312">
    <property type="protein sequence ID" value="EFQ90205.1"/>
    <property type="molecule type" value="Genomic_DNA"/>
</dbReference>
<evidence type="ECO:0000313" key="3">
    <source>
        <dbReference type="Proteomes" id="UP000001067"/>
    </source>
</evidence>
<evidence type="ECO:0000313" key="2">
    <source>
        <dbReference type="EMBL" id="EFQ90205.1"/>
    </source>
</evidence>
<dbReference type="InterPro" id="IPR029052">
    <property type="entry name" value="Metallo-depent_PP-like"/>
</dbReference>
<evidence type="ECO:0000259" key="1">
    <source>
        <dbReference type="Pfam" id="PF00149"/>
    </source>
</evidence>
<proteinExistence type="predicted"/>
<dbReference type="Gene3D" id="3.60.21.10">
    <property type="match status" value="1"/>
</dbReference>
<feature type="domain" description="Calcineurin-like phosphoesterase" evidence="1">
    <location>
        <begin position="10"/>
        <end position="237"/>
    </location>
</feature>
<dbReference type="PANTHER" id="PTHR37844">
    <property type="entry name" value="SER/THR PROTEIN PHOSPHATASE SUPERFAMILY (AFU_ORTHOLOGUE AFUA_1G14840)"/>
    <property type="match status" value="1"/>
</dbReference>
<dbReference type="Pfam" id="PF00149">
    <property type="entry name" value="Metallophos"/>
    <property type="match status" value="1"/>
</dbReference>
<dbReference type="SUPFAM" id="SSF56300">
    <property type="entry name" value="Metallo-dependent phosphatases"/>
    <property type="match status" value="1"/>
</dbReference>
<dbReference type="eggNOG" id="ENOG502RZN8">
    <property type="taxonomic scope" value="Eukaryota"/>
</dbReference>
<sequence length="336" mass="38871">MSLFTSQFQIVSDLHLETPLTIPQYASFRLDIQANNLLLLGDIGLVADPRLFGFLRRILEQNRGCRIFYILGNHEPYHTTYEQAHKLLRDFEQDAKEDFGGRFKFLCRDRYDVDKNITILGCTLWSAIRHDQVTEIAARSTDLNNERGIRDWTLDRHQEEHYRDLTWLNSQIATIEKEEPHRQVIIGTHHSPTIDSRANDPRHEGSSVSSNFVTDLSRERCWMSPVVKLWAFGHTHYSCDFQDEETGKLVVANQRGYAGLGAAGKKRRMKAKVVEAGDVWAVVERRESYQKDDIRAIDVATENVLVNDRKEEYNAKPPETSLRYQIARQIQHLCSA</sequence>
<dbReference type="OrthoDB" id="550558at2759"/>
<dbReference type="PANTHER" id="PTHR37844:SF2">
    <property type="entry name" value="SER_THR PROTEIN PHOSPHATASE SUPERFAMILY (AFU_ORTHOLOGUE AFUA_1G14840)"/>
    <property type="match status" value="1"/>
</dbReference>
<keyword evidence="3" id="KW-1185">Reference proteome</keyword>